<evidence type="ECO:0000256" key="1">
    <source>
        <dbReference type="SAM" id="Phobius"/>
    </source>
</evidence>
<dbReference type="PANTHER" id="PTHR36840:SF1">
    <property type="entry name" value="BLL5714 PROTEIN"/>
    <property type="match status" value="1"/>
</dbReference>
<reference evidence="2 3" key="1">
    <citation type="submission" date="2023-05" db="EMBL/GenBank/DDBJ databases">
        <title>Chelatococcus sp. nov., a moderately thermophilic bacterium isolated from hot spring microbial mat.</title>
        <authorList>
            <person name="Hu C.-J."/>
            <person name="Li W.-J."/>
        </authorList>
    </citation>
    <scope>NUCLEOTIDE SEQUENCE [LARGE SCALE GENOMIC DNA]</scope>
    <source>
        <strain evidence="2 3">SYSU G07232</strain>
    </source>
</reference>
<feature type="transmembrane region" description="Helical" evidence="1">
    <location>
        <begin position="108"/>
        <end position="126"/>
    </location>
</feature>
<feature type="transmembrane region" description="Helical" evidence="1">
    <location>
        <begin position="316"/>
        <end position="334"/>
    </location>
</feature>
<name>A0ABT7ACB2_9HYPH</name>
<accession>A0ABT7ACB2</accession>
<feature type="transmembrane region" description="Helical" evidence="1">
    <location>
        <begin position="341"/>
        <end position="359"/>
    </location>
</feature>
<evidence type="ECO:0000313" key="2">
    <source>
        <dbReference type="EMBL" id="MDJ1157006.1"/>
    </source>
</evidence>
<feature type="transmembrane region" description="Helical" evidence="1">
    <location>
        <begin position="169"/>
        <end position="190"/>
    </location>
</feature>
<dbReference type="InterPro" id="IPR010640">
    <property type="entry name" value="Low_temperature_requirement_A"/>
</dbReference>
<keyword evidence="1" id="KW-1133">Transmembrane helix</keyword>
<dbReference type="PANTHER" id="PTHR36840">
    <property type="entry name" value="BLL5714 PROTEIN"/>
    <property type="match status" value="1"/>
</dbReference>
<protein>
    <submittedName>
        <fullName evidence="2">Low temperature requirement protein A</fullName>
    </submittedName>
</protein>
<sequence length="403" mass="43295">MARDHRRGSLLRTREGGGHGRVTFVELFFDLVFVFAVTQLSHSLLAHFTLAGAAQTALLMLAVWWVWIYTSSVTNWLDPETIPVRLMLFVLMLAGLVLSTAIPKAFETRGAAFAAAYVFMQVGRSLFMLRALKPHSPGNYRNFQRITAWLVLAGLFWTAGAFAEGSARFGLWAVALALEYVSPSLGFWTPGLSRSTTADWDVEGGHIAERCGLFIIIALGESLLVTGATFGNLAWAPATVAAFLTAVVGSIAMWWIYFAIGAERASRLIAGSPDPGRLARLAYTYIHLPIVAGIIVAAVGDEFTLAHPDQPTDTKTILAVLGGPALFLVGNLLFKRVTAGWFPLSHLVGLALLAGLVPLSFFMSAAAAGATATIVLVVVAVWEWRSRAPRRGATSHDAPDASA</sequence>
<gene>
    <name evidence="2" type="ORF">QNA08_01960</name>
</gene>
<organism evidence="2 3">
    <name type="scientific">Chelatococcus albus</name>
    <dbReference type="NCBI Taxonomy" id="3047466"/>
    <lineage>
        <taxon>Bacteria</taxon>
        <taxon>Pseudomonadati</taxon>
        <taxon>Pseudomonadota</taxon>
        <taxon>Alphaproteobacteria</taxon>
        <taxon>Hyphomicrobiales</taxon>
        <taxon>Chelatococcaceae</taxon>
        <taxon>Chelatococcus</taxon>
    </lineage>
</organism>
<proteinExistence type="predicted"/>
<feature type="transmembrane region" description="Helical" evidence="1">
    <location>
        <begin position="21"/>
        <end position="38"/>
    </location>
</feature>
<keyword evidence="1" id="KW-0812">Transmembrane</keyword>
<feature type="transmembrane region" description="Helical" evidence="1">
    <location>
        <begin position="44"/>
        <end position="70"/>
    </location>
</feature>
<comment type="caution">
    <text evidence="2">The sequence shown here is derived from an EMBL/GenBank/DDBJ whole genome shotgun (WGS) entry which is preliminary data.</text>
</comment>
<keyword evidence="1" id="KW-0472">Membrane</keyword>
<dbReference type="Pfam" id="PF06772">
    <property type="entry name" value="LtrA"/>
    <property type="match status" value="1"/>
</dbReference>
<dbReference type="RefSeq" id="WP_283738993.1">
    <property type="nucleotide sequence ID" value="NZ_JASJEV010000001.1"/>
</dbReference>
<feature type="transmembrane region" description="Helical" evidence="1">
    <location>
        <begin position="82"/>
        <end position="102"/>
    </location>
</feature>
<keyword evidence="3" id="KW-1185">Reference proteome</keyword>
<feature type="transmembrane region" description="Helical" evidence="1">
    <location>
        <begin position="146"/>
        <end position="163"/>
    </location>
</feature>
<feature type="transmembrane region" description="Helical" evidence="1">
    <location>
        <begin position="281"/>
        <end position="300"/>
    </location>
</feature>
<dbReference type="EMBL" id="JASJEV010000001">
    <property type="protein sequence ID" value="MDJ1157006.1"/>
    <property type="molecule type" value="Genomic_DNA"/>
</dbReference>
<dbReference type="Proteomes" id="UP001321492">
    <property type="component" value="Unassembled WGS sequence"/>
</dbReference>
<feature type="transmembrane region" description="Helical" evidence="1">
    <location>
        <begin position="241"/>
        <end position="260"/>
    </location>
</feature>
<feature type="transmembrane region" description="Helical" evidence="1">
    <location>
        <begin position="211"/>
        <end position="235"/>
    </location>
</feature>
<evidence type="ECO:0000313" key="3">
    <source>
        <dbReference type="Proteomes" id="UP001321492"/>
    </source>
</evidence>
<feature type="transmembrane region" description="Helical" evidence="1">
    <location>
        <begin position="365"/>
        <end position="382"/>
    </location>
</feature>